<dbReference type="Pfam" id="PF00010">
    <property type="entry name" value="HLH"/>
    <property type="match status" value="1"/>
</dbReference>
<comment type="caution">
    <text evidence="3">The sequence shown here is derived from an EMBL/GenBank/DDBJ whole genome shotgun (WGS) entry which is preliminary data.</text>
</comment>
<evidence type="ECO:0000313" key="3">
    <source>
        <dbReference type="EMBL" id="PPQ95535.1"/>
    </source>
</evidence>
<keyword evidence="4" id="KW-1185">Reference proteome</keyword>
<dbReference type="InParanoid" id="A0A409XXT2"/>
<dbReference type="InterPro" id="IPR036638">
    <property type="entry name" value="HLH_DNA-bd_sf"/>
</dbReference>
<organism evidence="3 4">
    <name type="scientific">Gymnopilus dilepis</name>
    <dbReference type="NCBI Taxonomy" id="231916"/>
    <lineage>
        <taxon>Eukaryota</taxon>
        <taxon>Fungi</taxon>
        <taxon>Dikarya</taxon>
        <taxon>Basidiomycota</taxon>
        <taxon>Agaricomycotina</taxon>
        <taxon>Agaricomycetes</taxon>
        <taxon>Agaricomycetidae</taxon>
        <taxon>Agaricales</taxon>
        <taxon>Agaricineae</taxon>
        <taxon>Hymenogastraceae</taxon>
        <taxon>Gymnopilus</taxon>
    </lineage>
</organism>
<gene>
    <name evidence="3" type="ORF">CVT26_008561</name>
</gene>
<evidence type="ECO:0000259" key="2">
    <source>
        <dbReference type="PROSITE" id="PS50888"/>
    </source>
</evidence>
<dbReference type="PROSITE" id="PS50888">
    <property type="entry name" value="BHLH"/>
    <property type="match status" value="1"/>
</dbReference>
<dbReference type="SMART" id="SM00353">
    <property type="entry name" value="HLH"/>
    <property type="match status" value="1"/>
</dbReference>
<protein>
    <recommendedName>
        <fullName evidence="2">BHLH domain-containing protein</fullName>
    </recommendedName>
</protein>
<proteinExistence type="predicted"/>
<dbReference type="AlphaFoldDB" id="A0A409XXT2"/>
<accession>A0A409XXT2</accession>
<dbReference type="Gene3D" id="4.10.280.10">
    <property type="entry name" value="Helix-loop-helix DNA-binding domain"/>
    <property type="match status" value="1"/>
</dbReference>
<feature type="region of interest" description="Disordered" evidence="1">
    <location>
        <begin position="289"/>
        <end position="324"/>
    </location>
</feature>
<sequence length="434" mass="47015">MPEIAHRGLYAASVNPPRRAKRPPIPSEESSSPEPPSLQTHHRAILPMRPYAPRPATIVPERAATPPPPAKRGRKPGPLSRSAREAQRRLNHSIIEKARRTKINDALATLKQLVPPDYGRQKRNPTDSRDEEDEDEDDEDYEEDSKKGKPKVKGTGKKEEKEKEFKLEILVRTVSFLQDLLVRVESLEANAANPCSNCGARPSQQPKKRKRNALEDELKDDKNNTGPDAKVPRLSDVSPTDTRTADAAVTGGVPISVRKQTESPNPALDTGSARLPSISSWLPNSNSVIDPQLLSGQTAPQRPSPPVGSYLPSPPSSTHFDPVRASTVPPLLNLGPVATAAMVSSSSNTLSSSSSSVRTPEDESAASLLLQISASSPTFRPINSSAAATSNYSLKDPSNFLLHSEGRTQRGEGHVRHAQTPSSLLGMKAAERKH</sequence>
<dbReference type="GO" id="GO:0046983">
    <property type="term" value="F:protein dimerization activity"/>
    <property type="evidence" value="ECO:0007669"/>
    <property type="project" value="InterPro"/>
</dbReference>
<feature type="compositionally biased region" description="Polar residues" evidence="1">
    <location>
        <begin position="289"/>
        <end position="301"/>
    </location>
</feature>
<feature type="compositionally biased region" description="Basic and acidic residues" evidence="1">
    <location>
        <begin position="404"/>
        <end position="415"/>
    </location>
</feature>
<evidence type="ECO:0000256" key="1">
    <source>
        <dbReference type="SAM" id="MobiDB-lite"/>
    </source>
</evidence>
<feature type="region of interest" description="Disordered" evidence="1">
    <location>
        <begin position="192"/>
        <end position="274"/>
    </location>
</feature>
<evidence type="ECO:0000313" key="4">
    <source>
        <dbReference type="Proteomes" id="UP000284706"/>
    </source>
</evidence>
<feature type="compositionally biased region" description="Basic and acidic residues" evidence="1">
    <location>
        <begin position="82"/>
        <end position="97"/>
    </location>
</feature>
<feature type="compositionally biased region" description="Basic and acidic residues" evidence="1">
    <location>
        <begin position="212"/>
        <end position="223"/>
    </location>
</feature>
<feature type="compositionally biased region" description="Acidic residues" evidence="1">
    <location>
        <begin position="129"/>
        <end position="143"/>
    </location>
</feature>
<feature type="region of interest" description="Disordered" evidence="1">
    <location>
        <begin position="1"/>
        <end position="97"/>
    </location>
</feature>
<dbReference type="Proteomes" id="UP000284706">
    <property type="component" value="Unassembled WGS sequence"/>
</dbReference>
<reference evidence="3 4" key="1">
    <citation type="journal article" date="2018" name="Evol. Lett.">
        <title>Horizontal gene cluster transfer increased hallucinogenic mushroom diversity.</title>
        <authorList>
            <person name="Reynolds H.T."/>
            <person name="Vijayakumar V."/>
            <person name="Gluck-Thaler E."/>
            <person name="Korotkin H.B."/>
            <person name="Matheny P.B."/>
            <person name="Slot J.C."/>
        </authorList>
    </citation>
    <scope>NUCLEOTIDE SEQUENCE [LARGE SCALE GENOMIC DNA]</scope>
    <source>
        <strain evidence="3 4">SRW20</strain>
    </source>
</reference>
<dbReference type="SUPFAM" id="SSF47459">
    <property type="entry name" value="HLH, helix-loop-helix DNA-binding domain"/>
    <property type="match status" value="1"/>
</dbReference>
<feature type="domain" description="BHLH" evidence="2">
    <location>
        <begin position="87"/>
        <end position="180"/>
    </location>
</feature>
<dbReference type="STRING" id="231916.A0A409XXT2"/>
<dbReference type="OrthoDB" id="690068at2759"/>
<feature type="region of interest" description="Disordered" evidence="1">
    <location>
        <begin position="109"/>
        <end position="164"/>
    </location>
</feature>
<dbReference type="InterPro" id="IPR011598">
    <property type="entry name" value="bHLH_dom"/>
</dbReference>
<feature type="region of interest" description="Disordered" evidence="1">
    <location>
        <begin position="388"/>
        <end position="434"/>
    </location>
</feature>
<dbReference type="EMBL" id="NHYE01001423">
    <property type="protein sequence ID" value="PPQ95535.1"/>
    <property type="molecule type" value="Genomic_DNA"/>
</dbReference>
<name>A0A409XXT2_9AGAR</name>